<name>A0ABZ0CTW3_9BURK</name>
<feature type="domain" description="YqaJ viral recombinase" evidence="1">
    <location>
        <begin position="16"/>
        <end position="203"/>
    </location>
</feature>
<evidence type="ECO:0000259" key="1">
    <source>
        <dbReference type="Pfam" id="PF09588"/>
    </source>
</evidence>
<organism evidence="2 3">
    <name type="scientific">Piscinibacter gummiphilus</name>
    <dbReference type="NCBI Taxonomy" id="946333"/>
    <lineage>
        <taxon>Bacteria</taxon>
        <taxon>Pseudomonadati</taxon>
        <taxon>Pseudomonadota</taxon>
        <taxon>Betaproteobacteria</taxon>
        <taxon>Burkholderiales</taxon>
        <taxon>Sphaerotilaceae</taxon>
        <taxon>Piscinibacter</taxon>
    </lineage>
</organism>
<dbReference type="InterPro" id="IPR019080">
    <property type="entry name" value="YqaJ_viral_recombinase"/>
</dbReference>
<reference evidence="2 3" key="1">
    <citation type="submission" date="2023-10" db="EMBL/GenBank/DDBJ databases">
        <title>Bacteria for the degradation of biodegradable plastic PBAT(Polybutylene adipate terephthalate).</title>
        <authorList>
            <person name="Weon H.-Y."/>
            <person name="Yeon J."/>
        </authorList>
    </citation>
    <scope>NUCLEOTIDE SEQUENCE [LARGE SCALE GENOMIC DNA]</scope>
    <source>
        <strain evidence="2 3">SBD 7-3</strain>
    </source>
</reference>
<dbReference type="SUPFAM" id="SSF52980">
    <property type="entry name" value="Restriction endonuclease-like"/>
    <property type="match status" value="1"/>
</dbReference>
<dbReference type="InterPro" id="IPR011604">
    <property type="entry name" value="PDDEXK-like_dom_sf"/>
</dbReference>
<proteinExistence type="predicted"/>
<dbReference type="CDD" id="cd22343">
    <property type="entry name" value="PDDEXK_lambda_exonuclease-like"/>
    <property type="match status" value="1"/>
</dbReference>
<dbReference type="EMBL" id="CP136336">
    <property type="protein sequence ID" value="WOB06551.1"/>
    <property type="molecule type" value="Genomic_DNA"/>
</dbReference>
<dbReference type="InterPro" id="IPR051703">
    <property type="entry name" value="NF-kappa-B_Signaling_Reg"/>
</dbReference>
<dbReference type="Pfam" id="PF09588">
    <property type="entry name" value="YqaJ"/>
    <property type="match status" value="1"/>
</dbReference>
<dbReference type="PANTHER" id="PTHR46609:SF6">
    <property type="entry name" value="EXONUCLEASE, PHAGE-TYPE_RECB, C-TERMINAL DOMAIN-CONTAINING PROTEIN-RELATED"/>
    <property type="match status" value="1"/>
</dbReference>
<dbReference type="PANTHER" id="PTHR46609">
    <property type="entry name" value="EXONUCLEASE, PHAGE-TYPE/RECB, C-TERMINAL DOMAIN-CONTAINING PROTEIN"/>
    <property type="match status" value="1"/>
</dbReference>
<dbReference type="RefSeq" id="WP_316699048.1">
    <property type="nucleotide sequence ID" value="NZ_CP136336.1"/>
</dbReference>
<evidence type="ECO:0000313" key="3">
    <source>
        <dbReference type="Proteomes" id="UP001303946"/>
    </source>
</evidence>
<dbReference type="Gene3D" id="3.90.320.10">
    <property type="match status" value="1"/>
</dbReference>
<accession>A0ABZ0CTW3</accession>
<keyword evidence="3" id="KW-1185">Reference proteome</keyword>
<gene>
    <name evidence="2" type="ORF">RXV79_16650</name>
</gene>
<sequence length="277" mass="30614">MNTAPIFIACEQGTDEWHQARCGVPTASVFAEALSLVGTLDEKQQKYVDAMLAGKPEPEALALAGYKAKPTSETVKKALAGLPVGEPSEASNKLAIKYAIERISGKPYGNTQGSFFATERGHEGEFFARMKYEERNKLMVDEAGLVLTYDRMFGYSTDGFVGDDGMIEVKTPLDTIKILRIIQTGDISEYMHQMQGGLWITGRKWCDFLMAIPDLAALNNGNDLYVKRVYRDEEFIDKMALDLLAFNNRVERFKAILSAPFNKAANDEAASQELAAA</sequence>
<evidence type="ECO:0000313" key="2">
    <source>
        <dbReference type="EMBL" id="WOB06551.1"/>
    </source>
</evidence>
<protein>
    <submittedName>
        <fullName evidence="2">YqaJ viral recombinase family protein</fullName>
    </submittedName>
</protein>
<dbReference type="InterPro" id="IPR011335">
    <property type="entry name" value="Restrct_endonuc-II-like"/>
</dbReference>
<dbReference type="Proteomes" id="UP001303946">
    <property type="component" value="Chromosome"/>
</dbReference>